<evidence type="ECO:0000313" key="13">
    <source>
        <dbReference type="EMBL" id="SDB85200.1"/>
    </source>
</evidence>
<keyword evidence="3" id="KW-1003">Cell membrane</keyword>
<evidence type="ECO:0000256" key="4">
    <source>
        <dbReference type="ARBA" id="ARBA00022481"/>
    </source>
</evidence>
<keyword evidence="14" id="KW-1185">Reference proteome</keyword>
<organism evidence="13 14">
    <name type="scientific">Acinetobacter kookii</name>
    <dbReference type="NCBI Taxonomy" id="1226327"/>
    <lineage>
        <taxon>Bacteria</taxon>
        <taxon>Pseudomonadati</taxon>
        <taxon>Pseudomonadota</taxon>
        <taxon>Gammaproteobacteria</taxon>
        <taxon>Moraxellales</taxon>
        <taxon>Moraxellaceae</taxon>
        <taxon>Acinetobacter</taxon>
    </lineage>
</organism>
<dbReference type="OrthoDB" id="6120962at2"/>
<evidence type="ECO:0000256" key="7">
    <source>
        <dbReference type="ARBA" id="ARBA00022989"/>
    </source>
</evidence>
<dbReference type="GO" id="GO:0015627">
    <property type="term" value="C:type II protein secretion system complex"/>
    <property type="evidence" value="ECO:0007669"/>
    <property type="project" value="InterPro"/>
</dbReference>
<evidence type="ECO:0000256" key="11">
    <source>
        <dbReference type="SAM" id="Phobius"/>
    </source>
</evidence>
<evidence type="ECO:0000313" key="14">
    <source>
        <dbReference type="Proteomes" id="UP000243468"/>
    </source>
</evidence>
<evidence type="ECO:0000256" key="2">
    <source>
        <dbReference type="ARBA" id="ARBA00021549"/>
    </source>
</evidence>
<dbReference type="Pfam" id="PF12019">
    <property type="entry name" value="GspH"/>
    <property type="match status" value="1"/>
</dbReference>
<proteinExistence type="inferred from homology"/>
<evidence type="ECO:0000256" key="8">
    <source>
        <dbReference type="ARBA" id="ARBA00023136"/>
    </source>
</evidence>
<feature type="domain" description="General secretion pathway GspH" evidence="12">
    <location>
        <begin position="45"/>
        <end position="146"/>
    </location>
</feature>
<dbReference type="STRING" id="1226327.SAMN05421732_101324"/>
<comment type="similarity">
    <text evidence="9">Belongs to the GSP H family.</text>
</comment>
<reference evidence="14" key="1">
    <citation type="submission" date="2016-09" db="EMBL/GenBank/DDBJ databases">
        <authorList>
            <person name="Varghese N."/>
            <person name="Submissions S."/>
        </authorList>
    </citation>
    <scope>NUCLEOTIDE SEQUENCE [LARGE SCALE GENOMIC DNA]</scope>
    <source>
        <strain evidence="14">ANC 4667</strain>
    </source>
</reference>
<feature type="transmembrane region" description="Helical" evidence="11">
    <location>
        <begin position="6"/>
        <end position="27"/>
    </location>
</feature>
<dbReference type="GO" id="GO:0005886">
    <property type="term" value="C:plasma membrane"/>
    <property type="evidence" value="ECO:0007669"/>
    <property type="project" value="UniProtKB-SubCell"/>
</dbReference>
<keyword evidence="7 11" id="KW-1133">Transmembrane helix</keyword>
<sequence length="157" mass="16625">MKKQSAFTLIEFMVTIAILAIIATLAAPNLSQMLHNTKVNTSSGDILSFLQQSRTEAIRLGKTVIVCGSSDGSSCLSANKTNWSTGLIATHSGSTTPIQKLTFDSSQLSITGPETITFNTFGSTTAEHEITVTIPDANTYSVCVEVIGRAFKSKSGC</sequence>
<name>A0A1G6GT50_9GAMM</name>
<keyword evidence="5" id="KW-0997">Cell inner membrane</keyword>
<dbReference type="GO" id="GO:0015628">
    <property type="term" value="P:protein secretion by the type II secretion system"/>
    <property type="evidence" value="ECO:0007669"/>
    <property type="project" value="InterPro"/>
</dbReference>
<dbReference type="SUPFAM" id="SSF54523">
    <property type="entry name" value="Pili subunits"/>
    <property type="match status" value="1"/>
</dbReference>
<keyword evidence="6 11" id="KW-0812">Transmembrane</keyword>
<dbReference type="NCBIfam" id="TIGR02532">
    <property type="entry name" value="IV_pilin_GFxxxE"/>
    <property type="match status" value="1"/>
</dbReference>
<accession>A0A1G6GT50</accession>
<dbReference type="Proteomes" id="UP000243468">
    <property type="component" value="Unassembled WGS sequence"/>
</dbReference>
<gene>
    <name evidence="13" type="ORF">SAMN05421732_101324</name>
</gene>
<evidence type="ECO:0000256" key="3">
    <source>
        <dbReference type="ARBA" id="ARBA00022475"/>
    </source>
</evidence>
<evidence type="ECO:0000259" key="12">
    <source>
        <dbReference type="Pfam" id="PF12019"/>
    </source>
</evidence>
<dbReference type="EMBL" id="FMYO01000001">
    <property type="protein sequence ID" value="SDB85200.1"/>
    <property type="molecule type" value="Genomic_DNA"/>
</dbReference>
<dbReference type="InterPro" id="IPR045584">
    <property type="entry name" value="Pilin-like"/>
</dbReference>
<dbReference type="Gene3D" id="3.30.700.10">
    <property type="entry name" value="Glycoprotein, Type 4 Pilin"/>
    <property type="match status" value="1"/>
</dbReference>
<dbReference type="InterPro" id="IPR022346">
    <property type="entry name" value="T2SS_GspH"/>
</dbReference>
<keyword evidence="8 11" id="KW-0472">Membrane</keyword>
<protein>
    <recommendedName>
        <fullName evidence="2">Type II secretion system protein H</fullName>
    </recommendedName>
    <alternativeName>
        <fullName evidence="10">General secretion pathway protein H</fullName>
    </alternativeName>
</protein>
<comment type="subcellular location">
    <subcellularLocation>
        <location evidence="1">Cell inner membrane</location>
        <topology evidence="1">Single-pass membrane protein</topology>
    </subcellularLocation>
</comment>
<dbReference type="Pfam" id="PF07963">
    <property type="entry name" value="N_methyl"/>
    <property type="match status" value="1"/>
</dbReference>
<dbReference type="RefSeq" id="WP_092818406.1">
    <property type="nucleotide sequence ID" value="NZ_BAABKJ010000006.1"/>
</dbReference>
<evidence type="ECO:0000256" key="10">
    <source>
        <dbReference type="ARBA" id="ARBA00030775"/>
    </source>
</evidence>
<dbReference type="AlphaFoldDB" id="A0A1G6GT50"/>
<evidence type="ECO:0000256" key="9">
    <source>
        <dbReference type="ARBA" id="ARBA00025772"/>
    </source>
</evidence>
<evidence type="ECO:0000256" key="5">
    <source>
        <dbReference type="ARBA" id="ARBA00022519"/>
    </source>
</evidence>
<evidence type="ECO:0000256" key="6">
    <source>
        <dbReference type="ARBA" id="ARBA00022692"/>
    </source>
</evidence>
<keyword evidence="4" id="KW-0488">Methylation</keyword>
<evidence type="ECO:0000256" key="1">
    <source>
        <dbReference type="ARBA" id="ARBA00004377"/>
    </source>
</evidence>
<dbReference type="InterPro" id="IPR012902">
    <property type="entry name" value="N_methyl_site"/>
</dbReference>